<dbReference type="EMBL" id="JAKKUT010000002">
    <property type="protein sequence ID" value="MDG2991250.1"/>
    <property type="molecule type" value="Genomic_DNA"/>
</dbReference>
<evidence type="ECO:0000256" key="2">
    <source>
        <dbReference type="ARBA" id="ARBA00022729"/>
    </source>
</evidence>
<evidence type="ECO:0000313" key="8">
    <source>
        <dbReference type="Proteomes" id="UP001154265"/>
    </source>
</evidence>
<sequence>MPLAVAPLLMAMAPNPTMSQLSSPSWLDQPLMPWNRPTPTAFPTLPKPGPGENIEQCESVIRQPATTAEQAIAKQGWHLVGDRHQEDRIQMILGASGFDGMCRPMGYQVFVYAEGRYAGTLSPELMDARTDGSLNDFRVISPSEIVADFNRYGEADPLCCPSGTTRITYTLRHADIPDLLPTGVNTRQNANGSSMPPAGTLLSTPWRLVRVGTESVPQESAMMDTPYLQFDAKEKRFFGSSGCNRYMGSFEQSEMTLNFSAVASTKRACLDQIQKIEGEFYQALGQITRFEINQDQLYLYKDDGEVVLVFQKKES</sequence>
<keyword evidence="1" id="KW-1003">Cell membrane</keyword>
<dbReference type="InterPro" id="IPR038670">
    <property type="entry name" value="HslJ-like_sf"/>
</dbReference>
<keyword evidence="3" id="KW-0472">Membrane</keyword>
<keyword evidence="4" id="KW-0564">Palmitate</keyword>
<evidence type="ECO:0000313" key="7">
    <source>
        <dbReference type="EMBL" id="MDG2991250.1"/>
    </source>
</evidence>
<evidence type="ECO:0000259" key="6">
    <source>
        <dbReference type="Pfam" id="PF03724"/>
    </source>
</evidence>
<dbReference type="PANTHER" id="PTHR35535:SF1">
    <property type="entry name" value="HEAT SHOCK PROTEIN HSLJ"/>
    <property type="match status" value="1"/>
</dbReference>
<dbReference type="InterPro" id="IPR005184">
    <property type="entry name" value="DUF306_Meta_HslJ"/>
</dbReference>
<dbReference type="InterPro" id="IPR025971">
    <property type="entry name" value="LppP/LprE"/>
</dbReference>
<dbReference type="InterPro" id="IPR053147">
    <property type="entry name" value="Hsp_HslJ-like"/>
</dbReference>
<gene>
    <name evidence="7" type="ORF">L3556_09960</name>
</gene>
<evidence type="ECO:0000256" key="5">
    <source>
        <dbReference type="ARBA" id="ARBA00023288"/>
    </source>
</evidence>
<evidence type="ECO:0000256" key="3">
    <source>
        <dbReference type="ARBA" id="ARBA00023136"/>
    </source>
</evidence>
<reference evidence="7" key="2">
    <citation type="submission" date="2022-01" db="EMBL/GenBank/DDBJ databases">
        <authorList>
            <person name="Zivanovic Y."/>
            <person name="Moreira D."/>
            <person name="Lopez-Garcia P."/>
        </authorList>
    </citation>
    <scope>NUCLEOTIDE SEQUENCE</scope>
    <source>
        <strain evidence="7">G9</strain>
    </source>
</reference>
<dbReference type="Pfam" id="PF03724">
    <property type="entry name" value="META"/>
    <property type="match status" value="1"/>
</dbReference>
<evidence type="ECO:0000256" key="1">
    <source>
        <dbReference type="ARBA" id="ARBA00022475"/>
    </source>
</evidence>
<keyword evidence="5" id="KW-0449">Lipoprotein</keyword>
<feature type="domain" description="DUF306" evidence="6">
    <location>
        <begin position="201"/>
        <end position="311"/>
    </location>
</feature>
<dbReference type="Proteomes" id="UP001154265">
    <property type="component" value="Unassembled WGS sequence"/>
</dbReference>
<dbReference type="PANTHER" id="PTHR35535">
    <property type="entry name" value="HEAT SHOCK PROTEIN HSLJ"/>
    <property type="match status" value="1"/>
</dbReference>
<dbReference type="RefSeq" id="WP_277867126.1">
    <property type="nucleotide sequence ID" value="NZ_JAKKUT010000002.1"/>
</dbReference>
<evidence type="ECO:0000256" key="4">
    <source>
        <dbReference type="ARBA" id="ARBA00023139"/>
    </source>
</evidence>
<accession>A0ABT6F0A4</accession>
<keyword evidence="2" id="KW-0732">Signal</keyword>
<name>A0ABT6F0A4_9SYNE</name>
<proteinExistence type="predicted"/>
<reference evidence="7" key="1">
    <citation type="journal article" date="2022" name="Genome Biol. Evol.">
        <title>A New Gene Family Diagnostic for Intracellular Biomineralization of Amorphous Ca Carbonates by Cyanobacteria.</title>
        <authorList>
            <person name="Benzerara K."/>
            <person name="Duprat E."/>
            <person name="Bitard-Feildel T."/>
            <person name="Caumes G."/>
            <person name="Cassier-Chauvat C."/>
            <person name="Chauvat F."/>
            <person name="Dezi M."/>
            <person name="Diop S.I."/>
            <person name="Gaschignard G."/>
            <person name="Gorgen S."/>
            <person name="Gugger M."/>
            <person name="Lopez-Garcia P."/>
            <person name="Millet M."/>
            <person name="Skouri-Panet F."/>
            <person name="Moreira D."/>
            <person name="Callebaut I."/>
        </authorList>
    </citation>
    <scope>NUCLEOTIDE SEQUENCE</scope>
    <source>
        <strain evidence="7">G9</strain>
    </source>
</reference>
<protein>
    <submittedName>
        <fullName evidence="7">META domain-containing protein</fullName>
    </submittedName>
</protein>
<keyword evidence="8" id="KW-1185">Reference proteome</keyword>
<dbReference type="Pfam" id="PF14041">
    <property type="entry name" value="Lipoprotein_21"/>
    <property type="match status" value="1"/>
</dbReference>
<organism evidence="7 8">
    <name type="scientific">Candidatus Synechococcus calcipolaris G9</name>
    <dbReference type="NCBI Taxonomy" id="1497997"/>
    <lineage>
        <taxon>Bacteria</taxon>
        <taxon>Bacillati</taxon>
        <taxon>Cyanobacteriota</taxon>
        <taxon>Cyanophyceae</taxon>
        <taxon>Synechococcales</taxon>
        <taxon>Synechococcaceae</taxon>
        <taxon>Synechococcus</taxon>
    </lineage>
</organism>
<comment type="caution">
    <text evidence="7">The sequence shown here is derived from an EMBL/GenBank/DDBJ whole genome shotgun (WGS) entry which is preliminary data.</text>
</comment>
<dbReference type="Gene3D" id="2.40.128.270">
    <property type="match status" value="1"/>
</dbReference>